<keyword evidence="3" id="KW-1185">Reference proteome</keyword>
<reference evidence="3" key="1">
    <citation type="submission" date="2016-10" db="EMBL/GenBank/DDBJ databases">
        <authorList>
            <person name="Varghese N."/>
            <person name="Submissions S."/>
        </authorList>
    </citation>
    <scope>NUCLEOTIDE SEQUENCE [LARGE SCALE GENOMIC DNA]</scope>
    <source>
        <strain evidence="3">DSM 25811 / CCM 8410 / LMG 26954 / E90</strain>
    </source>
</reference>
<evidence type="ECO:0000313" key="2">
    <source>
        <dbReference type="EMBL" id="SDC12708.1"/>
    </source>
</evidence>
<dbReference type="InterPro" id="IPR038670">
    <property type="entry name" value="HslJ-like_sf"/>
</dbReference>
<dbReference type="Proteomes" id="UP000198757">
    <property type="component" value="Unassembled WGS sequence"/>
</dbReference>
<feature type="domain" description="DUF306" evidence="1">
    <location>
        <begin position="35"/>
        <end position="143"/>
    </location>
</feature>
<accession>A0A1G6J1Q1</accession>
<sequence>MFCAALFGMIIFGACKTYKQSRSVSETTTPANTGSITGKKWKLIELAGKPVSDKVNDKEPFVLLQESDHRFSASGGCNGLGGSFELKGNGRISFRPGPSTMMACENMEIEQGLRKALESADSYTLKGNELSLNKARMAPLAHFRFVAAGDTILNGTWELDYISGPGIAFEGLYRGKRPTITFNLPQTAAAGNSSCNNYRVAFMMDGNSIRFKDPASTKMACEGTGEATFFNTLKTVTKYDVVGNTLHLIMGDIAVMRFQRK</sequence>
<dbReference type="PANTHER" id="PTHR35535">
    <property type="entry name" value="HEAT SHOCK PROTEIN HSLJ"/>
    <property type="match status" value="1"/>
</dbReference>
<name>A0A1G6J1Q1_NIADE</name>
<protein>
    <submittedName>
        <fullName evidence="2">Heat shock protein HslJ</fullName>
    </submittedName>
</protein>
<evidence type="ECO:0000313" key="3">
    <source>
        <dbReference type="Proteomes" id="UP000198757"/>
    </source>
</evidence>
<dbReference type="InterPro" id="IPR053147">
    <property type="entry name" value="Hsp_HslJ-like"/>
</dbReference>
<dbReference type="STRING" id="1285928.SAMN04487894_101394"/>
<dbReference type="OrthoDB" id="880459at2"/>
<dbReference type="PANTHER" id="PTHR35535:SF1">
    <property type="entry name" value="HEAT SHOCK PROTEIN HSLJ"/>
    <property type="match status" value="1"/>
</dbReference>
<dbReference type="RefSeq" id="WP_090388329.1">
    <property type="nucleotide sequence ID" value="NZ_FMZO01000001.1"/>
</dbReference>
<organism evidence="2 3">
    <name type="scientific">Niabella drilacis (strain DSM 25811 / CCM 8410 / CCUG 62505 / LMG 26954 / E90)</name>
    <dbReference type="NCBI Taxonomy" id="1285928"/>
    <lineage>
        <taxon>Bacteria</taxon>
        <taxon>Pseudomonadati</taxon>
        <taxon>Bacteroidota</taxon>
        <taxon>Chitinophagia</taxon>
        <taxon>Chitinophagales</taxon>
        <taxon>Chitinophagaceae</taxon>
        <taxon>Niabella</taxon>
    </lineage>
</organism>
<feature type="domain" description="DUF306" evidence="1">
    <location>
        <begin position="152"/>
        <end position="258"/>
    </location>
</feature>
<dbReference type="AlphaFoldDB" id="A0A1G6J1Q1"/>
<keyword evidence="2" id="KW-0346">Stress response</keyword>
<dbReference type="Pfam" id="PF03724">
    <property type="entry name" value="META"/>
    <property type="match status" value="2"/>
</dbReference>
<dbReference type="EMBL" id="FMZO01000001">
    <property type="protein sequence ID" value="SDC12708.1"/>
    <property type="molecule type" value="Genomic_DNA"/>
</dbReference>
<dbReference type="InterPro" id="IPR005184">
    <property type="entry name" value="DUF306_Meta_HslJ"/>
</dbReference>
<proteinExistence type="predicted"/>
<evidence type="ECO:0000259" key="1">
    <source>
        <dbReference type="Pfam" id="PF03724"/>
    </source>
</evidence>
<gene>
    <name evidence="2" type="ORF">SAMN04487894_101394</name>
</gene>
<dbReference type="Gene3D" id="2.40.128.270">
    <property type="match status" value="2"/>
</dbReference>